<dbReference type="Proteomes" id="UP000594688">
    <property type="component" value="Chromosome"/>
</dbReference>
<dbReference type="EMBL" id="CP048685">
    <property type="protein sequence ID" value="QPJ62205.1"/>
    <property type="molecule type" value="Genomic_DNA"/>
</dbReference>
<keyword evidence="1" id="KW-0472">Membrane</keyword>
<organism evidence="2 3">
    <name type="scientific">Candidatus Nitronauta litoralis</name>
    <dbReference type="NCBI Taxonomy" id="2705533"/>
    <lineage>
        <taxon>Bacteria</taxon>
        <taxon>Pseudomonadati</taxon>
        <taxon>Nitrospinota/Tectimicrobiota group</taxon>
        <taxon>Nitrospinota</taxon>
        <taxon>Nitrospinia</taxon>
        <taxon>Nitrospinales</taxon>
        <taxon>Nitrospinaceae</taxon>
        <taxon>Candidatus Nitronauta</taxon>
    </lineage>
</organism>
<feature type="transmembrane region" description="Helical" evidence="1">
    <location>
        <begin position="25"/>
        <end position="47"/>
    </location>
</feature>
<reference evidence="2 3" key="1">
    <citation type="submission" date="2020-02" db="EMBL/GenBank/DDBJ databases">
        <title>Genomic and physiological characterization of two novel Nitrospinaceae genera.</title>
        <authorList>
            <person name="Mueller A.J."/>
            <person name="Jung M.-Y."/>
            <person name="Strachan C.R."/>
            <person name="Herbold C.W."/>
            <person name="Kirkegaard R.H."/>
            <person name="Daims H."/>
        </authorList>
    </citation>
    <scope>NUCLEOTIDE SEQUENCE [LARGE SCALE GENOMIC DNA]</scope>
    <source>
        <strain evidence="2">EB</strain>
    </source>
</reference>
<dbReference type="AlphaFoldDB" id="A0A7T0G0E4"/>
<sequence>MNTHSDKKSFWDYFSYDNAPHWVNVFIHIGFGFAILSALIVMIMALMGSSL</sequence>
<evidence type="ECO:0000313" key="2">
    <source>
        <dbReference type="EMBL" id="QPJ62205.1"/>
    </source>
</evidence>
<gene>
    <name evidence="2" type="ORF">G3M70_10110</name>
</gene>
<evidence type="ECO:0000313" key="3">
    <source>
        <dbReference type="Proteomes" id="UP000594688"/>
    </source>
</evidence>
<protein>
    <submittedName>
        <fullName evidence="2">Uncharacterized protein</fullName>
    </submittedName>
</protein>
<keyword evidence="1" id="KW-0812">Transmembrane</keyword>
<keyword evidence="1" id="KW-1133">Transmembrane helix</keyword>
<name>A0A7T0G0E4_9BACT</name>
<evidence type="ECO:0000256" key="1">
    <source>
        <dbReference type="SAM" id="Phobius"/>
    </source>
</evidence>
<dbReference type="KEGG" id="nli:G3M70_10110"/>
<proteinExistence type="predicted"/>
<accession>A0A7T0G0E4</accession>